<comment type="caution">
    <text evidence="1">The sequence shown here is derived from an EMBL/GenBank/DDBJ whole genome shotgun (WGS) entry which is preliminary data.</text>
</comment>
<dbReference type="EMBL" id="JADYXP020000016">
    <property type="protein sequence ID" value="KAL0108283.1"/>
    <property type="molecule type" value="Genomic_DNA"/>
</dbReference>
<proteinExistence type="predicted"/>
<protein>
    <submittedName>
        <fullName evidence="1">Uncharacterized protein</fullName>
    </submittedName>
</protein>
<name>A0AAW2EWX6_9HYME</name>
<keyword evidence="2" id="KW-1185">Reference proteome</keyword>
<organism evidence="1 2">
    <name type="scientific">Cardiocondyla obscurior</name>
    <dbReference type="NCBI Taxonomy" id="286306"/>
    <lineage>
        <taxon>Eukaryota</taxon>
        <taxon>Metazoa</taxon>
        <taxon>Ecdysozoa</taxon>
        <taxon>Arthropoda</taxon>
        <taxon>Hexapoda</taxon>
        <taxon>Insecta</taxon>
        <taxon>Pterygota</taxon>
        <taxon>Neoptera</taxon>
        <taxon>Endopterygota</taxon>
        <taxon>Hymenoptera</taxon>
        <taxon>Apocrita</taxon>
        <taxon>Aculeata</taxon>
        <taxon>Formicoidea</taxon>
        <taxon>Formicidae</taxon>
        <taxon>Myrmicinae</taxon>
        <taxon>Cardiocondyla</taxon>
    </lineage>
</organism>
<accession>A0AAW2EWX6</accession>
<dbReference type="Proteomes" id="UP001430953">
    <property type="component" value="Unassembled WGS sequence"/>
</dbReference>
<evidence type="ECO:0000313" key="2">
    <source>
        <dbReference type="Proteomes" id="UP001430953"/>
    </source>
</evidence>
<dbReference type="AlphaFoldDB" id="A0AAW2EWX6"/>
<reference evidence="1 2" key="1">
    <citation type="submission" date="2023-03" db="EMBL/GenBank/DDBJ databases">
        <title>High recombination rates correlate with genetic variation in Cardiocondyla obscurior ants.</title>
        <authorList>
            <person name="Errbii M."/>
        </authorList>
    </citation>
    <scope>NUCLEOTIDE SEQUENCE [LARGE SCALE GENOMIC DNA]</scope>
    <source>
        <strain evidence="1">Alpha-2009</strain>
        <tissue evidence="1">Whole body</tissue>
    </source>
</reference>
<sequence length="288" mass="33323">MNVFPEKKKKEKIAQRSTQLSPSQYRISQTYIYSKLCAMKRAIIDTHGEPCHWVKCNENISTNFELARLAIFRASEVGRRTKFLNEIKVNSNQSPSSPIISRSKVLGNFRAKFSEFTIAFRTENEIMVRNILFMLIRKIDVNGFETANRSDISIASRMLSVDNLHFLLYIIGIASRWFRFSTLRSIPHPDDAARVFFPLFQPPSEISMSESICNDAIKSVIVKSVKPLFFFLSRLPFRTATFTRKVRITSANPKLRAIEIKKKLTTNMLYLNGSIFIQIYENIFKNIQ</sequence>
<gene>
    <name evidence="1" type="ORF">PUN28_015078</name>
</gene>
<evidence type="ECO:0000313" key="1">
    <source>
        <dbReference type="EMBL" id="KAL0108283.1"/>
    </source>
</evidence>